<feature type="coiled-coil region" evidence="1">
    <location>
        <begin position="13"/>
        <end position="82"/>
    </location>
</feature>
<keyword evidence="1" id="KW-0175">Coiled coil</keyword>
<organism evidence="2 3">
    <name type="scientific">Leptidea sinapis</name>
    <dbReference type="NCBI Taxonomy" id="189913"/>
    <lineage>
        <taxon>Eukaryota</taxon>
        <taxon>Metazoa</taxon>
        <taxon>Ecdysozoa</taxon>
        <taxon>Arthropoda</taxon>
        <taxon>Hexapoda</taxon>
        <taxon>Insecta</taxon>
        <taxon>Pterygota</taxon>
        <taxon>Neoptera</taxon>
        <taxon>Endopterygota</taxon>
        <taxon>Lepidoptera</taxon>
        <taxon>Glossata</taxon>
        <taxon>Ditrysia</taxon>
        <taxon>Papilionoidea</taxon>
        <taxon>Pieridae</taxon>
        <taxon>Dismorphiinae</taxon>
        <taxon>Leptidea</taxon>
    </lineage>
</organism>
<name>A0A5E4Q945_9NEOP</name>
<dbReference type="AlphaFoldDB" id="A0A5E4Q945"/>
<sequence length="347" mass="41262">MVVYMRKLMRDIYTNSQERMAKKKIELDDIELQLQIVNTKISVRDAEFSERIDQLKRNVEKLRNVRCRIREIIKNDEELRRKVNSDNIEDNDCYMNLQCTPEEESEFIVELLKELKCNQVAEWERKVKNYGEHSGEPMIQESSLYSAMSETEAKPDPNGQQDCHVKIVKVTNVYKVAYLKHFIKQKRLRNAHRQAILKKRMENVKKLLEDWQNKLNMVIYRKLSLLNMNPHVEITTHEAMGDCFQFNCRDYSDTDSQFRCSFDNANDDREGDWNQNTPSTMYLYKYDDPRTRNTEDDYYESSEMYHCDCNAQVPPHLLIVPEETQSQLIIEEQSQGEVAECRDLIII</sequence>
<dbReference type="Proteomes" id="UP000324832">
    <property type="component" value="Unassembled WGS sequence"/>
</dbReference>
<evidence type="ECO:0000256" key="1">
    <source>
        <dbReference type="SAM" id="Coils"/>
    </source>
</evidence>
<evidence type="ECO:0000313" key="2">
    <source>
        <dbReference type="EMBL" id="VVC93638.1"/>
    </source>
</evidence>
<reference evidence="2 3" key="1">
    <citation type="submission" date="2017-07" db="EMBL/GenBank/DDBJ databases">
        <authorList>
            <person name="Talla V."/>
            <person name="Backstrom N."/>
        </authorList>
    </citation>
    <scope>NUCLEOTIDE SEQUENCE [LARGE SCALE GENOMIC DNA]</scope>
</reference>
<protein>
    <submittedName>
        <fullName evidence="2">Uncharacterized protein</fullName>
    </submittedName>
</protein>
<gene>
    <name evidence="2" type="ORF">LSINAPIS_LOCUS5783</name>
</gene>
<evidence type="ECO:0000313" key="3">
    <source>
        <dbReference type="Proteomes" id="UP000324832"/>
    </source>
</evidence>
<proteinExistence type="predicted"/>
<keyword evidence="3" id="KW-1185">Reference proteome</keyword>
<dbReference type="EMBL" id="FZQP02001715">
    <property type="protein sequence ID" value="VVC93638.1"/>
    <property type="molecule type" value="Genomic_DNA"/>
</dbReference>
<accession>A0A5E4Q945</accession>